<dbReference type="InterPro" id="IPR014223">
    <property type="entry name" value="ABC_CydC/D"/>
</dbReference>
<feature type="domain" description="ABC transporter" evidence="8">
    <location>
        <begin position="314"/>
        <end position="529"/>
    </location>
</feature>
<dbReference type="PROSITE" id="PS50893">
    <property type="entry name" value="ABC_TRANSPORTER_2"/>
    <property type="match status" value="2"/>
</dbReference>
<dbReference type="PANTHER" id="PTHR24221">
    <property type="entry name" value="ATP-BINDING CASSETTE SUB-FAMILY B"/>
    <property type="match status" value="1"/>
</dbReference>
<protein>
    <submittedName>
        <fullName evidence="10">Thiol reductant ABC exporter subunit CydC</fullName>
    </submittedName>
</protein>
<dbReference type="PANTHER" id="PTHR24221:SF654">
    <property type="entry name" value="ATP-BINDING CASSETTE SUB-FAMILY B MEMBER 6"/>
    <property type="match status" value="1"/>
</dbReference>
<feature type="domain" description="ABC transmembrane type-1" evidence="9">
    <location>
        <begin position="17"/>
        <end position="287"/>
    </location>
</feature>
<feature type="domain" description="ABC transporter" evidence="8">
    <location>
        <begin position="869"/>
        <end position="1083"/>
    </location>
</feature>
<dbReference type="InterPro" id="IPR003439">
    <property type="entry name" value="ABC_transporter-like_ATP-bd"/>
</dbReference>
<feature type="transmembrane region" description="Helical" evidence="7">
    <location>
        <begin position="256"/>
        <end position="275"/>
    </location>
</feature>
<feature type="transmembrane region" description="Helical" evidence="7">
    <location>
        <begin position="675"/>
        <end position="696"/>
    </location>
</feature>
<feature type="transmembrane region" description="Helical" evidence="7">
    <location>
        <begin position="811"/>
        <end position="838"/>
    </location>
</feature>
<dbReference type="InterPro" id="IPR011527">
    <property type="entry name" value="ABC1_TM_dom"/>
</dbReference>
<dbReference type="SUPFAM" id="SSF52540">
    <property type="entry name" value="P-loop containing nucleoside triphosphate hydrolases"/>
    <property type="match status" value="2"/>
</dbReference>
<evidence type="ECO:0000256" key="5">
    <source>
        <dbReference type="ARBA" id="ARBA00022989"/>
    </source>
</evidence>
<keyword evidence="5 7" id="KW-1133">Transmembrane helix</keyword>
<dbReference type="PROSITE" id="PS00211">
    <property type="entry name" value="ABC_TRANSPORTER_1"/>
    <property type="match status" value="2"/>
</dbReference>
<accession>A0ABT9BQ79</accession>
<evidence type="ECO:0000256" key="7">
    <source>
        <dbReference type="SAM" id="Phobius"/>
    </source>
</evidence>
<dbReference type="Gene3D" id="1.20.1560.10">
    <property type="entry name" value="ABC transporter type 1, transmembrane domain"/>
    <property type="match status" value="2"/>
</dbReference>
<reference evidence="10 11" key="1">
    <citation type="submission" date="2023-07" db="EMBL/GenBank/DDBJ databases">
        <title>Protaetiibacter sp. nov WY-16 isolated from soil.</title>
        <authorList>
            <person name="Liu B."/>
            <person name="Wan Y."/>
        </authorList>
    </citation>
    <scope>NUCLEOTIDE SEQUENCE [LARGE SCALE GENOMIC DNA]</scope>
    <source>
        <strain evidence="10 11">WY-16</strain>
    </source>
</reference>
<organism evidence="10 11">
    <name type="scientific">Antiquaquibacter soli</name>
    <dbReference type="NCBI Taxonomy" id="3064523"/>
    <lineage>
        <taxon>Bacteria</taxon>
        <taxon>Bacillati</taxon>
        <taxon>Actinomycetota</taxon>
        <taxon>Actinomycetes</taxon>
        <taxon>Micrococcales</taxon>
        <taxon>Microbacteriaceae</taxon>
        <taxon>Antiquaquibacter</taxon>
    </lineage>
</organism>
<evidence type="ECO:0000256" key="4">
    <source>
        <dbReference type="ARBA" id="ARBA00022840"/>
    </source>
</evidence>
<dbReference type="SUPFAM" id="SSF90123">
    <property type="entry name" value="ABC transporter transmembrane region"/>
    <property type="match status" value="2"/>
</dbReference>
<dbReference type="InterPro" id="IPR003593">
    <property type="entry name" value="AAA+_ATPase"/>
</dbReference>
<proteinExistence type="predicted"/>
<dbReference type="Pfam" id="PF00664">
    <property type="entry name" value="ABC_membrane"/>
    <property type="match status" value="1"/>
</dbReference>
<evidence type="ECO:0000256" key="6">
    <source>
        <dbReference type="ARBA" id="ARBA00023136"/>
    </source>
</evidence>
<dbReference type="SMART" id="SM00382">
    <property type="entry name" value="AAA"/>
    <property type="match status" value="2"/>
</dbReference>
<keyword evidence="2 7" id="KW-0812">Transmembrane</keyword>
<feature type="transmembrane region" description="Helical" evidence="7">
    <location>
        <begin position="115"/>
        <end position="137"/>
    </location>
</feature>
<sequence>MRLGALVPRGATYVLGALAAVKALGLVLLAEAVARGVASLAAGDTAWRDALVLGVGAALLRAGAAWATQAAAARAAIGTKERVRAQLADALLGGAPRVGSSAALASRELDALDDFFTAVLPAITSVAVIPLLIGARILLADWVSALIIVLTVPLIPVFMILVGKYTQERTDAATAALDRLSDHVVELARGLPVLVGLGRVREQAEALDRISDDYRRTTMATLRVAFLSALVLELIATLSVAVVAVFIGIRMLGGDLTLATGLLALILAPECFAPFRELGSAFHASRSGLAALESAQAVIDAPPRRTLPRTAGDPAVRGLTIAFDGREPIVEGLTVTLPVRGVVALTGASGSGKSTVLRALAGRLDASATGWVQGIDPSRVAWAPQHPRTVGATVRDELATYADNEFAVEWMLGRLGLLGVADADPVQVSLGELRRIAVARAMLRVDSGADVVLLDEPTAHLDDASAAAVVSLIRWAGERATVVVASHDESVVGLAGQRIALDATGGAGRVRSPEAAATGPEIRRDGRVRAPAPAAASAERRFASSVGALAAFVRPALGRYLAAILLGTLAAGFAVALTAVSAWLIVRASEMPAIMYLLVAIVGVRFFGIGRAVLRYSERLVTHDAVFRSTGRLRSRLWSALAAQGPSSRALQNGGTALDYLVGAADDVRDLVPRIVVPAASGVLVSVGAVIATALILPSALVPLGIVLAVALLVAPAASVLADRAAESQRLSERSGILRLFGAALDAADDLRGNGVDSRVRARLAELDEAAARSSRRVALAQGLGAALVLLAGCLGSLGMLSAAATAQLPAALAAVLVLLPIALLEPLLSAVAAIAHWPALTAALAKTAELDLDASPVAPGADPGVTTLAVHDVAAGWPGAPAVFSGVTATVSRGEWLVVDGPSGSGKSTLLSVLLGSLPAVRGSILLDGRVADAGMLASAVAWCPQEAHLFDSTVRANLLLGRPRDDRPSDEELVAALRGAGLGALLESLPEGLDTRIGSRGSRLSGGERQRLAIARTLLSRRSVILLDEPTAHLDEPTAEALLADVRRAFADRIVVLVTHHADDVRADDSRVSLGAAAVAA</sequence>
<dbReference type="Gene3D" id="3.40.50.300">
    <property type="entry name" value="P-loop containing nucleotide triphosphate hydrolases"/>
    <property type="match status" value="2"/>
</dbReference>
<dbReference type="EMBL" id="JAUQUB010000002">
    <property type="protein sequence ID" value="MDO7882774.1"/>
    <property type="molecule type" value="Genomic_DNA"/>
</dbReference>
<keyword evidence="6 7" id="KW-0472">Membrane</keyword>
<comment type="subcellular location">
    <subcellularLocation>
        <location evidence="1">Cell membrane</location>
        <topology evidence="1">Multi-pass membrane protein</topology>
    </subcellularLocation>
</comment>
<evidence type="ECO:0000259" key="8">
    <source>
        <dbReference type="PROSITE" id="PS50893"/>
    </source>
</evidence>
<feature type="transmembrane region" description="Helical" evidence="7">
    <location>
        <begin position="592"/>
        <end position="614"/>
    </location>
</feature>
<evidence type="ECO:0000259" key="9">
    <source>
        <dbReference type="PROSITE" id="PS50929"/>
    </source>
</evidence>
<feature type="transmembrane region" description="Helical" evidence="7">
    <location>
        <begin position="224"/>
        <end position="250"/>
    </location>
</feature>
<evidence type="ECO:0000313" key="11">
    <source>
        <dbReference type="Proteomes" id="UP001241072"/>
    </source>
</evidence>
<evidence type="ECO:0000256" key="3">
    <source>
        <dbReference type="ARBA" id="ARBA00022741"/>
    </source>
</evidence>
<feature type="transmembrane region" description="Helical" evidence="7">
    <location>
        <begin position="143"/>
        <end position="162"/>
    </location>
</feature>
<dbReference type="InterPro" id="IPR027417">
    <property type="entry name" value="P-loop_NTPase"/>
</dbReference>
<evidence type="ECO:0000256" key="1">
    <source>
        <dbReference type="ARBA" id="ARBA00004651"/>
    </source>
</evidence>
<dbReference type="NCBIfam" id="TIGR02868">
    <property type="entry name" value="CydC"/>
    <property type="match status" value="1"/>
</dbReference>
<comment type="caution">
    <text evidence="10">The sequence shown here is derived from an EMBL/GenBank/DDBJ whole genome shotgun (WGS) entry which is preliminary data.</text>
</comment>
<feature type="transmembrane region" description="Helical" evidence="7">
    <location>
        <begin position="702"/>
        <end position="722"/>
    </location>
</feature>
<keyword evidence="4" id="KW-0067">ATP-binding</keyword>
<gene>
    <name evidence="10" type="primary">cydC</name>
    <name evidence="10" type="ORF">Q5716_11115</name>
</gene>
<dbReference type="RefSeq" id="WP_305003206.1">
    <property type="nucleotide sequence ID" value="NZ_JAUQUB010000002.1"/>
</dbReference>
<feature type="transmembrane region" description="Helical" evidence="7">
    <location>
        <begin position="12"/>
        <end position="30"/>
    </location>
</feature>
<dbReference type="CDD" id="cd18584">
    <property type="entry name" value="ABC_6TM_AarD_CydD"/>
    <property type="match status" value="1"/>
</dbReference>
<keyword evidence="3" id="KW-0547">Nucleotide-binding</keyword>
<feature type="transmembrane region" description="Helical" evidence="7">
    <location>
        <begin position="560"/>
        <end position="586"/>
    </location>
</feature>
<dbReference type="InterPro" id="IPR017871">
    <property type="entry name" value="ABC_transporter-like_CS"/>
</dbReference>
<feature type="transmembrane region" description="Helical" evidence="7">
    <location>
        <begin position="783"/>
        <end position="805"/>
    </location>
</feature>
<name>A0ABT9BQ79_9MICO</name>
<dbReference type="InterPro" id="IPR036640">
    <property type="entry name" value="ABC1_TM_sf"/>
</dbReference>
<feature type="domain" description="ABC transmembrane type-1" evidence="9">
    <location>
        <begin position="561"/>
        <end position="840"/>
    </location>
</feature>
<dbReference type="Proteomes" id="UP001241072">
    <property type="component" value="Unassembled WGS sequence"/>
</dbReference>
<evidence type="ECO:0000313" key="10">
    <source>
        <dbReference type="EMBL" id="MDO7882774.1"/>
    </source>
</evidence>
<feature type="transmembrane region" description="Helical" evidence="7">
    <location>
        <begin position="50"/>
        <end position="72"/>
    </location>
</feature>
<evidence type="ECO:0000256" key="2">
    <source>
        <dbReference type="ARBA" id="ARBA00022692"/>
    </source>
</evidence>
<keyword evidence="11" id="KW-1185">Reference proteome</keyword>
<dbReference type="PROSITE" id="PS50929">
    <property type="entry name" value="ABC_TM1F"/>
    <property type="match status" value="2"/>
</dbReference>
<dbReference type="Pfam" id="PF00005">
    <property type="entry name" value="ABC_tran"/>
    <property type="match status" value="2"/>
</dbReference>
<dbReference type="InterPro" id="IPR039421">
    <property type="entry name" value="Type_1_exporter"/>
</dbReference>